<name>A0A5B7CLV6_PORTR</name>
<evidence type="ECO:0000313" key="2">
    <source>
        <dbReference type="EMBL" id="MPC09386.1"/>
    </source>
</evidence>
<keyword evidence="3" id="KW-1185">Reference proteome</keyword>
<dbReference type="AlphaFoldDB" id="A0A5B7CLV6"/>
<feature type="region of interest" description="Disordered" evidence="1">
    <location>
        <begin position="18"/>
        <end position="45"/>
    </location>
</feature>
<evidence type="ECO:0000256" key="1">
    <source>
        <dbReference type="SAM" id="MobiDB-lite"/>
    </source>
</evidence>
<sequence length="67" mass="7754">MFAAALLHHLPRVRKPYLHSDRDQDLNSSAWRPLGSKREHGSTVPRRPSLSYLYVEELSTNHAVSDW</sequence>
<dbReference type="EMBL" id="VSRR010000067">
    <property type="protein sequence ID" value="MPC09386.1"/>
    <property type="molecule type" value="Genomic_DNA"/>
</dbReference>
<evidence type="ECO:0000313" key="3">
    <source>
        <dbReference type="Proteomes" id="UP000324222"/>
    </source>
</evidence>
<protein>
    <submittedName>
        <fullName evidence="2">Uncharacterized protein</fullName>
    </submittedName>
</protein>
<gene>
    <name evidence="2" type="ORF">E2C01_001997</name>
</gene>
<comment type="caution">
    <text evidence="2">The sequence shown here is derived from an EMBL/GenBank/DDBJ whole genome shotgun (WGS) entry which is preliminary data.</text>
</comment>
<proteinExistence type="predicted"/>
<reference evidence="2 3" key="1">
    <citation type="submission" date="2019-05" db="EMBL/GenBank/DDBJ databases">
        <title>Another draft genome of Portunus trituberculatus and its Hox gene families provides insights of decapod evolution.</title>
        <authorList>
            <person name="Jeong J.-H."/>
            <person name="Song I."/>
            <person name="Kim S."/>
            <person name="Choi T."/>
            <person name="Kim D."/>
            <person name="Ryu S."/>
            <person name="Kim W."/>
        </authorList>
    </citation>
    <scope>NUCLEOTIDE SEQUENCE [LARGE SCALE GENOMIC DNA]</scope>
    <source>
        <tissue evidence="2">Muscle</tissue>
    </source>
</reference>
<dbReference type="Proteomes" id="UP000324222">
    <property type="component" value="Unassembled WGS sequence"/>
</dbReference>
<organism evidence="2 3">
    <name type="scientific">Portunus trituberculatus</name>
    <name type="common">Swimming crab</name>
    <name type="synonym">Neptunus trituberculatus</name>
    <dbReference type="NCBI Taxonomy" id="210409"/>
    <lineage>
        <taxon>Eukaryota</taxon>
        <taxon>Metazoa</taxon>
        <taxon>Ecdysozoa</taxon>
        <taxon>Arthropoda</taxon>
        <taxon>Crustacea</taxon>
        <taxon>Multicrustacea</taxon>
        <taxon>Malacostraca</taxon>
        <taxon>Eumalacostraca</taxon>
        <taxon>Eucarida</taxon>
        <taxon>Decapoda</taxon>
        <taxon>Pleocyemata</taxon>
        <taxon>Brachyura</taxon>
        <taxon>Eubrachyura</taxon>
        <taxon>Portunoidea</taxon>
        <taxon>Portunidae</taxon>
        <taxon>Portuninae</taxon>
        <taxon>Portunus</taxon>
    </lineage>
</organism>
<accession>A0A5B7CLV6</accession>